<dbReference type="Proteomes" id="UP001175261">
    <property type="component" value="Unassembled WGS sequence"/>
</dbReference>
<evidence type="ECO:0000256" key="2">
    <source>
        <dbReference type="ARBA" id="ARBA00022630"/>
    </source>
</evidence>
<proteinExistence type="inferred from homology"/>
<dbReference type="InterPro" id="IPR036318">
    <property type="entry name" value="FAD-bd_PCMH-like_sf"/>
</dbReference>
<reference evidence="7" key="1">
    <citation type="submission" date="2022-10" db="EMBL/GenBank/DDBJ databases">
        <title>Determination and structural analysis of whole genome sequence of Sarocladium strictum F4-1.</title>
        <authorList>
            <person name="Hu L."/>
            <person name="Jiang Y."/>
        </authorList>
    </citation>
    <scope>NUCLEOTIDE SEQUENCE</scope>
    <source>
        <strain evidence="7">F4-1</strain>
    </source>
</reference>
<keyword evidence="3" id="KW-0274">FAD</keyword>
<dbReference type="AlphaFoldDB" id="A0AA39GH78"/>
<keyword evidence="4" id="KW-0560">Oxidoreductase</keyword>
<accession>A0AA39GH78</accession>
<dbReference type="InterPro" id="IPR016166">
    <property type="entry name" value="FAD-bd_PCMH"/>
</dbReference>
<keyword evidence="5" id="KW-0732">Signal</keyword>
<dbReference type="Pfam" id="PF01565">
    <property type="entry name" value="FAD_binding_4"/>
    <property type="match status" value="1"/>
</dbReference>
<keyword evidence="2" id="KW-0285">Flavoprotein</keyword>
<feature type="chain" id="PRO_5041372672" description="FAD-binding PCMH-type domain-containing protein" evidence="5">
    <location>
        <begin position="24"/>
        <end position="500"/>
    </location>
</feature>
<feature type="signal peptide" evidence="5">
    <location>
        <begin position="1"/>
        <end position="23"/>
    </location>
</feature>
<feature type="domain" description="FAD-binding PCMH-type" evidence="6">
    <location>
        <begin position="58"/>
        <end position="229"/>
    </location>
</feature>
<comment type="caution">
    <text evidence="7">The sequence shown here is derived from an EMBL/GenBank/DDBJ whole genome shotgun (WGS) entry which is preliminary data.</text>
</comment>
<dbReference type="InterPro" id="IPR050416">
    <property type="entry name" value="FAD-linked_Oxidoreductase"/>
</dbReference>
<keyword evidence="8" id="KW-1185">Reference proteome</keyword>
<sequence length="500" mass="55183">MFLYQLARIALATLLVFVGRVRADACDDVESTTAIAVARPLTLSYISEQNEYWSKACSMLKPVCIVFPTTAEEVAAVVRILGSHDHDFAVKSGGHSPNKYFASVEEGLLISLSKIEHADLDRDTGILKAGPGNRLDGIAKKLDGTGWTFVGGRIGNTGIGGLILGGGLSYMSAQYGWSASSVYEFQVVLADGSIVTASENEHTDLFHSLKGGGNNFAIVTSYTLQTYRQGDVWGGNLAFLRTSRTDQRLLQAVRDFTEYNDDDKAAVIVTAERGNIDLIDSWILFLFYDGPDAPAHIFKNFTDIGPILNTCKRQSYSKLIGSSNWVIVPASHVLMGTETMPIPSAADAPTVFSELHSFWRQVSSTTLLVSGIIASIAYQPFPRRIAQAARARGYDLIDADPDADKLIIEINYSFLPLTDYDKMSDVLERTYTGYRQRIQAWQEDGTLPKDVYLPLFMNYANQRQDYWARLKPESRALAADTAAEYDPDGLFRERTGGWKP</sequence>
<dbReference type="InterPro" id="IPR016169">
    <property type="entry name" value="FAD-bd_PCMH_sub2"/>
</dbReference>
<gene>
    <name evidence="7" type="ORF">NLU13_5608</name>
</gene>
<dbReference type="GO" id="GO:0071949">
    <property type="term" value="F:FAD binding"/>
    <property type="evidence" value="ECO:0007669"/>
    <property type="project" value="InterPro"/>
</dbReference>
<evidence type="ECO:0000313" key="8">
    <source>
        <dbReference type="Proteomes" id="UP001175261"/>
    </source>
</evidence>
<dbReference type="GO" id="GO:0016491">
    <property type="term" value="F:oxidoreductase activity"/>
    <property type="evidence" value="ECO:0007669"/>
    <property type="project" value="UniProtKB-KW"/>
</dbReference>
<dbReference type="Gene3D" id="3.30.465.10">
    <property type="match status" value="1"/>
</dbReference>
<evidence type="ECO:0000256" key="1">
    <source>
        <dbReference type="ARBA" id="ARBA00005466"/>
    </source>
</evidence>
<dbReference type="PANTHER" id="PTHR42973:SF13">
    <property type="entry name" value="FAD-BINDING PCMH-TYPE DOMAIN-CONTAINING PROTEIN"/>
    <property type="match status" value="1"/>
</dbReference>
<dbReference type="PROSITE" id="PS51387">
    <property type="entry name" value="FAD_PCMH"/>
    <property type="match status" value="1"/>
</dbReference>
<name>A0AA39GH78_SARSR</name>
<evidence type="ECO:0000256" key="5">
    <source>
        <dbReference type="SAM" id="SignalP"/>
    </source>
</evidence>
<evidence type="ECO:0000256" key="4">
    <source>
        <dbReference type="ARBA" id="ARBA00023002"/>
    </source>
</evidence>
<dbReference type="SUPFAM" id="SSF56176">
    <property type="entry name" value="FAD-binding/transporter-associated domain-like"/>
    <property type="match status" value="1"/>
</dbReference>
<comment type="similarity">
    <text evidence="1">Belongs to the oxygen-dependent FAD-linked oxidoreductase family.</text>
</comment>
<evidence type="ECO:0000256" key="3">
    <source>
        <dbReference type="ARBA" id="ARBA00022827"/>
    </source>
</evidence>
<dbReference type="EMBL" id="JAPDFR010000004">
    <property type="protein sequence ID" value="KAK0387295.1"/>
    <property type="molecule type" value="Genomic_DNA"/>
</dbReference>
<evidence type="ECO:0000259" key="6">
    <source>
        <dbReference type="PROSITE" id="PS51387"/>
    </source>
</evidence>
<evidence type="ECO:0000313" key="7">
    <source>
        <dbReference type="EMBL" id="KAK0387295.1"/>
    </source>
</evidence>
<dbReference type="InterPro" id="IPR006094">
    <property type="entry name" value="Oxid_FAD_bind_N"/>
</dbReference>
<dbReference type="PANTHER" id="PTHR42973">
    <property type="entry name" value="BINDING OXIDOREDUCTASE, PUTATIVE (AFU_ORTHOLOGUE AFUA_1G17690)-RELATED"/>
    <property type="match status" value="1"/>
</dbReference>
<protein>
    <recommendedName>
        <fullName evidence="6">FAD-binding PCMH-type domain-containing protein</fullName>
    </recommendedName>
</protein>
<organism evidence="7 8">
    <name type="scientific">Sarocladium strictum</name>
    <name type="common">Black bundle disease fungus</name>
    <name type="synonym">Acremonium strictum</name>
    <dbReference type="NCBI Taxonomy" id="5046"/>
    <lineage>
        <taxon>Eukaryota</taxon>
        <taxon>Fungi</taxon>
        <taxon>Dikarya</taxon>
        <taxon>Ascomycota</taxon>
        <taxon>Pezizomycotina</taxon>
        <taxon>Sordariomycetes</taxon>
        <taxon>Hypocreomycetidae</taxon>
        <taxon>Hypocreales</taxon>
        <taxon>Sarocladiaceae</taxon>
        <taxon>Sarocladium</taxon>
    </lineage>
</organism>